<evidence type="ECO:0000313" key="5">
    <source>
        <dbReference type="EMBL" id="MBO8479633.1"/>
    </source>
</evidence>
<dbReference type="InterPro" id="IPR004363">
    <property type="entry name" value="Methylgl_synth"/>
</dbReference>
<keyword evidence="2 5" id="KW-0456">Lyase</keyword>
<organism evidence="5 6">
    <name type="scientific">Candidatus Cryptobacteroides avistercoris</name>
    <dbReference type="NCBI Taxonomy" id="2840758"/>
    <lineage>
        <taxon>Bacteria</taxon>
        <taxon>Pseudomonadati</taxon>
        <taxon>Bacteroidota</taxon>
        <taxon>Bacteroidia</taxon>
        <taxon>Bacteroidales</taxon>
        <taxon>Candidatus Cryptobacteroides</taxon>
    </lineage>
</organism>
<feature type="binding site" evidence="2">
    <location>
        <begin position="63"/>
        <end position="64"/>
    </location>
    <ligand>
        <name>substrate</name>
    </ligand>
</feature>
<dbReference type="EC" id="4.2.3.3" evidence="2"/>
<feature type="active site" description="Proton donor/acceptor" evidence="2 3">
    <location>
        <position position="69"/>
    </location>
</feature>
<sequence length="152" mass="16796">MIRTIALVAHDSRKAELVNWVKYNAGVLKDCRLICTGTTGRLIGEALKEVLDDEAPEVVCKLSGPLGGDFQIGAMIAEGSVDMLVFFCDNLIMQGHQNDVMGLVRLASLYNVPFATNRSTADFIISSPLFHSSEYERIIPSCIESYKNRKLQ</sequence>
<dbReference type="InterPro" id="IPR018148">
    <property type="entry name" value="Methylglyoxal_synth_AS"/>
</dbReference>
<evidence type="ECO:0000256" key="1">
    <source>
        <dbReference type="ARBA" id="ARBA00006287"/>
    </source>
</evidence>
<dbReference type="GO" id="GO:0005829">
    <property type="term" value="C:cytosol"/>
    <property type="evidence" value="ECO:0007669"/>
    <property type="project" value="TreeGrafter"/>
</dbReference>
<dbReference type="GO" id="GO:0008929">
    <property type="term" value="F:methylglyoxal synthase activity"/>
    <property type="evidence" value="ECO:0007669"/>
    <property type="project" value="UniProtKB-UniRule"/>
</dbReference>
<dbReference type="PANTHER" id="PTHR30492:SF0">
    <property type="entry name" value="METHYLGLYOXAL SYNTHASE"/>
    <property type="match status" value="1"/>
</dbReference>
<dbReference type="PIRSF" id="PIRSF006614">
    <property type="entry name" value="Methylglyox_syn"/>
    <property type="match status" value="1"/>
</dbReference>
<feature type="binding site" evidence="2">
    <location>
        <position position="96"/>
    </location>
    <ligand>
        <name>substrate</name>
    </ligand>
</feature>
<comment type="similarity">
    <text evidence="1 2">Belongs to the methylglyoxal synthase family.</text>
</comment>
<dbReference type="Proteomes" id="UP000823769">
    <property type="component" value="Unassembled WGS sequence"/>
</dbReference>
<dbReference type="SUPFAM" id="SSF52335">
    <property type="entry name" value="Methylglyoxal synthase-like"/>
    <property type="match status" value="1"/>
</dbReference>
<dbReference type="PROSITE" id="PS51855">
    <property type="entry name" value="MGS"/>
    <property type="match status" value="1"/>
</dbReference>
<evidence type="ECO:0000256" key="3">
    <source>
        <dbReference type="PIRSR" id="PIRSR006614-1"/>
    </source>
</evidence>
<gene>
    <name evidence="2" type="primary">mgsA</name>
    <name evidence="5" type="ORF">IAB76_00770</name>
</gene>
<protein>
    <recommendedName>
        <fullName evidence="2">Methylglyoxal synthase</fullName>
        <shortName evidence="2">MGS</shortName>
        <ecNumber evidence="2">4.2.3.3</ecNumber>
    </recommendedName>
</protein>
<dbReference type="InterPro" id="IPR036914">
    <property type="entry name" value="MGS-like_dom_sf"/>
</dbReference>
<dbReference type="SMART" id="SM00851">
    <property type="entry name" value="MGS"/>
    <property type="match status" value="1"/>
</dbReference>
<name>A0A9D9IVY9_9BACT</name>
<evidence type="ECO:0000313" key="6">
    <source>
        <dbReference type="Proteomes" id="UP000823769"/>
    </source>
</evidence>
<comment type="function">
    <text evidence="2">Catalyzes the formation of methylglyoxal from dihydroxyacetone phosphate.</text>
</comment>
<dbReference type="HAMAP" id="MF_00549">
    <property type="entry name" value="Methylglyoxal_synth"/>
    <property type="match status" value="1"/>
</dbReference>
<dbReference type="CDD" id="cd01422">
    <property type="entry name" value="MGS"/>
    <property type="match status" value="1"/>
</dbReference>
<proteinExistence type="inferred from homology"/>
<feature type="binding site" evidence="2">
    <location>
        <position position="14"/>
    </location>
    <ligand>
        <name>substrate</name>
    </ligand>
</feature>
<dbReference type="NCBIfam" id="NF003559">
    <property type="entry name" value="PRK05234.1"/>
    <property type="match status" value="1"/>
</dbReference>
<dbReference type="PANTHER" id="PTHR30492">
    <property type="entry name" value="METHYLGLYOXAL SYNTHASE"/>
    <property type="match status" value="1"/>
</dbReference>
<feature type="domain" description="MGS-like" evidence="4">
    <location>
        <begin position="1"/>
        <end position="152"/>
    </location>
</feature>
<evidence type="ECO:0000259" key="4">
    <source>
        <dbReference type="PROSITE" id="PS51855"/>
    </source>
</evidence>
<reference evidence="5" key="2">
    <citation type="journal article" date="2021" name="PeerJ">
        <title>Extensive microbial diversity within the chicken gut microbiome revealed by metagenomics and culture.</title>
        <authorList>
            <person name="Gilroy R."/>
            <person name="Ravi A."/>
            <person name="Getino M."/>
            <person name="Pursley I."/>
            <person name="Horton D.L."/>
            <person name="Alikhan N.F."/>
            <person name="Baker D."/>
            <person name="Gharbi K."/>
            <person name="Hall N."/>
            <person name="Watson M."/>
            <person name="Adriaenssens E.M."/>
            <person name="Foster-Nyarko E."/>
            <person name="Jarju S."/>
            <person name="Secka A."/>
            <person name="Antonio M."/>
            <person name="Oren A."/>
            <person name="Chaudhuri R.R."/>
            <person name="La Ragione R."/>
            <person name="Hildebrand F."/>
            <person name="Pallen M.J."/>
        </authorList>
    </citation>
    <scope>NUCLEOTIDE SEQUENCE</scope>
    <source>
        <strain evidence="5">B3-1481</strain>
    </source>
</reference>
<dbReference type="Gene3D" id="3.40.50.1380">
    <property type="entry name" value="Methylglyoxal synthase-like domain"/>
    <property type="match status" value="1"/>
</dbReference>
<dbReference type="InterPro" id="IPR011607">
    <property type="entry name" value="MGS-like_dom"/>
</dbReference>
<reference evidence="5" key="1">
    <citation type="submission" date="2020-10" db="EMBL/GenBank/DDBJ databases">
        <authorList>
            <person name="Gilroy R."/>
        </authorList>
    </citation>
    <scope>NUCLEOTIDE SEQUENCE</scope>
    <source>
        <strain evidence="5">B3-1481</strain>
    </source>
</reference>
<feature type="binding site" evidence="2">
    <location>
        <begin position="36"/>
        <end position="39"/>
    </location>
    <ligand>
        <name>substrate</name>
    </ligand>
</feature>
<dbReference type="PROSITE" id="PS01335">
    <property type="entry name" value="METHYLGLYOXAL_SYNTH"/>
    <property type="match status" value="1"/>
</dbReference>
<dbReference type="AlphaFoldDB" id="A0A9D9IVY9"/>
<comment type="catalytic activity">
    <reaction evidence="2">
        <text>dihydroxyacetone phosphate = methylglyoxal + phosphate</text>
        <dbReference type="Rhea" id="RHEA:17937"/>
        <dbReference type="ChEBI" id="CHEBI:17158"/>
        <dbReference type="ChEBI" id="CHEBI:43474"/>
        <dbReference type="ChEBI" id="CHEBI:57642"/>
        <dbReference type="EC" id="4.2.3.3"/>
    </reaction>
</comment>
<evidence type="ECO:0000256" key="2">
    <source>
        <dbReference type="HAMAP-Rule" id="MF_00549"/>
    </source>
</evidence>
<dbReference type="EMBL" id="JADILW010000010">
    <property type="protein sequence ID" value="MBO8479633.1"/>
    <property type="molecule type" value="Genomic_DNA"/>
</dbReference>
<feature type="binding site" evidence="2">
    <location>
        <position position="10"/>
    </location>
    <ligand>
        <name>substrate</name>
    </ligand>
</feature>
<dbReference type="Pfam" id="PF02142">
    <property type="entry name" value="MGS"/>
    <property type="match status" value="1"/>
</dbReference>
<comment type="caution">
    <text evidence="5">The sequence shown here is derived from an EMBL/GenBank/DDBJ whole genome shotgun (WGS) entry which is preliminary data.</text>
</comment>
<accession>A0A9D9IVY9</accession>
<dbReference type="GO" id="GO:0019242">
    <property type="term" value="P:methylglyoxal biosynthetic process"/>
    <property type="evidence" value="ECO:0007669"/>
    <property type="project" value="UniProtKB-UniRule"/>
</dbReference>